<dbReference type="EMBL" id="QXCT01000002">
    <property type="protein sequence ID" value="MDW9255064.1"/>
    <property type="molecule type" value="Genomic_DNA"/>
</dbReference>
<gene>
    <name evidence="1" type="ORF">C7S16_2372</name>
</gene>
<evidence type="ECO:0000313" key="2">
    <source>
        <dbReference type="Proteomes" id="UP001272137"/>
    </source>
</evidence>
<name>A0AAW9D1T6_BURTH</name>
<dbReference type="AlphaFoldDB" id="A0AAW9D1T6"/>
<protein>
    <submittedName>
        <fullName evidence="1">Carboxymuconolactone decarboxylase family domain protein</fullName>
    </submittedName>
</protein>
<organism evidence="1 2">
    <name type="scientific">Burkholderia thailandensis</name>
    <dbReference type="NCBI Taxonomy" id="57975"/>
    <lineage>
        <taxon>Bacteria</taxon>
        <taxon>Pseudomonadati</taxon>
        <taxon>Pseudomonadota</taxon>
        <taxon>Betaproteobacteria</taxon>
        <taxon>Burkholderiales</taxon>
        <taxon>Burkholderiaceae</taxon>
        <taxon>Burkholderia</taxon>
        <taxon>pseudomallei group</taxon>
    </lineage>
</organism>
<comment type="caution">
    <text evidence="1">The sequence shown here is derived from an EMBL/GenBank/DDBJ whole genome shotgun (WGS) entry which is preliminary data.</text>
</comment>
<proteinExistence type="predicted"/>
<accession>A0AAW9D1T6</accession>
<dbReference type="Proteomes" id="UP001272137">
    <property type="component" value="Unassembled WGS sequence"/>
</dbReference>
<evidence type="ECO:0000313" key="1">
    <source>
        <dbReference type="EMBL" id="MDW9255064.1"/>
    </source>
</evidence>
<reference evidence="1" key="1">
    <citation type="submission" date="2018-08" db="EMBL/GenBank/DDBJ databases">
        <title>Identification of Burkholderia cepacia strains that express a Burkholderia pseudomallei-like capsular polysaccharide.</title>
        <authorList>
            <person name="Burtnick M.N."/>
            <person name="Vongsouvath M."/>
            <person name="Newton P."/>
            <person name="Wuthiekanun V."/>
            <person name="Limmathurotsakul D."/>
            <person name="Brett P.J."/>
            <person name="Chantratita N."/>
            <person name="Dance D.A."/>
        </authorList>
    </citation>
    <scope>NUCLEOTIDE SEQUENCE</scope>
    <source>
        <strain evidence="1">SBXCC001</strain>
    </source>
</reference>
<sequence>MARIEDNRIVRTANGFDPRRADLHRVFAPTCHKRATRHVL</sequence>